<dbReference type="PANTHER" id="PTHR46825:SF9">
    <property type="entry name" value="BETA-LACTAMASE-RELATED DOMAIN-CONTAINING PROTEIN"/>
    <property type="match status" value="1"/>
</dbReference>
<dbReference type="EC" id="3.1.1.103" evidence="3"/>
<dbReference type="Proteomes" id="UP001287436">
    <property type="component" value="Unassembled WGS sequence"/>
</dbReference>
<dbReference type="InterPro" id="IPR050491">
    <property type="entry name" value="AmpC-like"/>
</dbReference>
<keyword evidence="1" id="KW-0472">Membrane</keyword>
<evidence type="ECO:0000313" key="4">
    <source>
        <dbReference type="Proteomes" id="UP001287436"/>
    </source>
</evidence>
<name>A0ABD5HGB8_9ENTR</name>
<dbReference type="InterPro" id="IPR012338">
    <property type="entry name" value="Beta-lactam/transpept-like"/>
</dbReference>
<feature type="domain" description="Beta-lactamase-related" evidence="2">
    <location>
        <begin position="62"/>
        <end position="343"/>
    </location>
</feature>
<accession>A0ABD5HGB8</accession>
<keyword evidence="1" id="KW-0812">Transmembrane</keyword>
<reference evidence="3 4" key="1">
    <citation type="submission" date="2023-10" db="EMBL/GenBank/DDBJ databases">
        <title>Fecal carriage and genetic characteristics of carbapenem-resistant Enterobacterales among healthy adults from four provinces of China.</title>
        <authorList>
            <person name="Li Y."/>
            <person name="Zhang R."/>
        </authorList>
    </citation>
    <scope>NUCLEOTIDE SEQUENCE [LARGE SCALE GENOMIC DNA]</scope>
    <source>
        <strain evidence="3 4">HN-157</strain>
    </source>
</reference>
<evidence type="ECO:0000256" key="1">
    <source>
        <dbReference type="SAM" id="Phobius"/>
    </source>
</evidence>
<proteinExistence type="predicted"/>
<dbReference type="Pfam" id="PF00144">
    <property type="entry name" value="Beta-lactamase"/>
    <property type="match status" value="1"/>
</dbReference>
<gene>
    <name evidence="3" type="ORF">RYZ49_11235</name>
</gene>
<organism evidence="3 4">
    <name type="scientific">Klebsiella pasteurii</name>
    <dbReference type="NCBI Taxonomy" id="2587529"/>
    <lineage>
        <taxon>Bacteria</taxon>
        <taxon>Pseudomonadati</taxon>
        <taxon>Pseudomonadota</taxon>
        <taxon>Gammaproteobacteria</taxon>
        <taxon>Enterobacterales</taxon>
        <taxon>Enterobacteriaceae</taxon>
        <taxon>Klebsiella/Raoultella group</taxon>
        <taxon>Klebsiella</taxon>
    </lineage>
</organism>
<evidence type="ECO:0000313" key="3">
    <source>
        <dbReference type="EMBL" id="MDW2716380.1"/>
    </source>
</evidence>
<dbReference type="PANTHER" id="PTHR46825">
    <property type="entry name" value="D-ALANYL-D-ALANINE-CARBOXYPEPTIDASE/ENDOPEPTIDASE AMPH"/>
    <property type="match status" value="1"/>
</dbReference>
<protein>
    <submittedName>
        <fullName evidence="3">Serine hydrolase domain-containing protein</fullName>
        <ecNumber evidence="3">3.1.1.103</ecNumber>
    </submittedName>
</protein>
<comment type="caution">
    <text evidence="3">The sequence shown here is derived from an EMBL/GenBank/DDBJ whole genome shotgun (WGS) entry which is preliminary data.</text>
</comment>
<feature type="transmembrane region" description="Helical" evidence="1">
    <location>
        <begin position="12"/>
        <end position="29"/>
    </location>
</feature>
<dbReference type="InterPro" id="IPR001466">
    <property type="entry name" value="Beta-lactam-related"/>
</dbReference>
<sequence>MIGYRYRRDRQILCSALAFIAMIATGIYLQPGFRPLTAEVSGDKALVAFLTPLLKGAHGHVAAALITPDGVRYGLWGADYARQYEIGSLTKTMTASLLIDAIQRGEVTPTTRVGELVPELVGPARDITLEELVSHRSGLPPFAASLTQKIAMLTAIVRRENPWRYDREDLPKMINLARIPTVKIFDYSNSGFALLGLALERASHRPFAQLLEQRLFAPIAMSHSLVAQETTPPDAAFAPGWSASGLREAPWISNAFAPAAGVRSTIADMTKYAQALLAGKLAGSQGMTPRFATDDPDSRVGYSWFTTQIKGRDIIWHDGQSAGYAAVMVFDPERKIAVVILSDTAWSVIAPAIKLLLSTPSAVKENQ</sequence>
<dbReference type="EMBL" id="JAWPBP010000008">
    <property type="protein sequence ID" value="MDW2716380.1"/>
    <property type="molecule type" value="Genomic_DNA"/>
</dbReference>
<dbReference type="RefSeq" id="WP_139530146.1">
    <property type="nucleotide sequence ID" value="NZ_CABEJD010000044.1"/>
</dbReference>
<dbReference type="Gene3D" id="3.40.710.10">
    <property type="entry name" value="DD-peptidase/beta-lactamase superfamily"/>
    <property type="match status" value="1"/>
</dbReference>
<dbReference type="GO" id="GO:0016787">
    <property type="term" value="F:hydrolase activity"/>
    <property type="evidence" value="ECO:0007669"/>
    <property type="project" value="UniProtKB-KW"/>
</dbReference>
<keyword evidence="3" id="KW-0378">Hydrolase</keyword>
<evidence type="ECO:0000259" key="2">
    <source>
        <dbReference type="Pfam" id="PF00144"/>
    </source>
</evidence>
<keyword evidence="1" id="KW-1133">Transmembrane helix</keyword>
<dbReference type="SUPFAM" id="SSF56601">
    <property type="entry name" value="beta-lactamase/transpeptidase-like"/>
    <property type="match status" value="1"/>
</dbReference>
<dbReference type="AlphaFoldDB" id="A0ABD5HGB8"/>